<dbReference type="EMBL" id="QSJI01000001">
    <property type="protein sequence ID" value="RHD57477.1"/>
    <property type="molecule type" value="Genomic_DNA"/>
</dbReference>
<dbReference type="Pfam" id="PF10531">
    <property type="entry name" value="SLBB"/>
    <property type="match status" value="1"/>
</dbReference>
<dbReference type="Proteomes" id="UP000286050">
    <property type="component" value="Unassembled WGS sequence"/>
</dbReference>
<dbReference type="SUPFAM" id="SSF47781">
    <property type="entry name" value="RuvA domain 2-like"/>
    <property type="match status" value="1"/>
</dbReference>
<feature type="domain" description="Helix-hairpin-helix DNA-binding motif class 1" evidence="2">
    <location>
        <begin position="194"/>
        <end position="213"/>
    </location>
</feature>
<comment type="caution">
    <text evidence="3">The sequence shown here is derived from an EMBL/GenBank/DDBJ whole genome shotgun (WGS) entry which is preliminary data.</text>
</comment>
<sequence>MAQVQEERMTWARRCRLYARQRPAVLVIGAVVATLLIMALGAGVTGALGAAGADDGGVLVTRSDAGSSERGAAEVEHDDAASDDGVSGSKSKPEKPEVIVVDVAGAVGAPSLVTLQADSRVGDAIEAAGGFAADADAARVNRAAKLQDGQQVYVPRKGEADGGGSDAVAPDVGASAQGTATADGPVNINRASESDLDALPGVGPSTARAIVEDRDANGPFSTIEDLMRVSGIGEKKFEKLKSSICV</sequence>
<dbReference type="GO" id="GO:0006281">
    <property type="term" value="P:DNA repair"/>
    <property type="evidence" value="ECO:0007669"/>
    <property type="project" value="InterPro"/>
</dbReference>
<dbReference type="PANTHER" id="PTHR21180">
    <property type="entry name" value="ENDONUCLEASE/EXONUCLEASE/PHOSPHATASE FAMILY DOMAIN-CONTAINING PROTEIN 1"/>
    <property type="match status" value="1"/>
</dbReference>
<dbReference type="PANTHER" id="PTHR21180:SF32">
    <property type="entry name" value="ENDONUCLEASE_EXONUCLEASE_PHOSPHATASE FAMILY DOMAIN-CONTAINING PROTEIN 1"/>
    <property type="match status" value="1"/>
</dbReference>
<gene>
    <name evidence="3" type="ORF">DW787_01140</name>
</gene>
<feature type="region of interest" description="Disordered" evidence="1">
    <location>
        <begin position="62"/>
        <end position="94"/>
    </location>
</feature>
<dbReference type="SMART" id="SM00278">
    <property type="entry name" value="HhH1"/>
    <property type="match status" value="2"/>
</dbReference>
<protein>
    <submittedName>
        <fullName evidence="3">ComEA family DNA-binding protein</fullName>
    </submittedName>
</protein>
<dbReference type="Gene3D" id="1.10.150.320">
    <property type="entry name" value="Photosystem II 12 kDa extrinsic protein"/>
    <property type="match status" value="1"/>
</dbReference>
<dbReference type="GO" id="GO:0015628">
    <property type="term" value="P:protein secretion by the type II secretion system"/>
    <property type="evidence" value="ECO:0007669"/>
    <property type="project" value="TreeGrafter"/>
</dbReference>
<organism evidence="3 4">
    <name type="scientific">Collinsella intestinalis</name>
    <dbReference type="NCBI Taxonomy" id="147207"/>
    <lineage>
        <taxon>Bacteria</taxon>
        <taxon>Bacillati</taxon>
        <taxon>Actinomycetota</taxon>
        <taxon>Coriobacteriia</taxon>
        <taxon>Coriobacteriales</taxon>
        <taxon>Coriobacteriaceae</taxon>
        <taxon>Collinsella</taxon>
    </lineage>
</organism>
<evidence type="ECO:0000259" key="2">
    <source>
        <dbReference type="SMART" id="SM00278"/>
    </source>
</evidence>
<keyword evidence="3" id="KW-0238">DNA-binding</keyword>
<dbReference type="InterPro" id="IPR051675">
    <property type="entry name" value="Endo/Exo/Phosphatase_dom_1"/>
</dbReference>
<dbReference type="AlphaFoldDB" id="A0A414G007"/>
<accession>A0A414G007</accession>
<name>A0A414G007_9ACTN</name>
<feature type="domain" description="Helix-hairpin-helix DNA-binding motif class 1" evidence="2">
    <location>
        <begin position="224"/>
        <end position="243"/>
    </location>
</feature>
<dbReference type="InterPro" id="IPR010994">
    <property type="entry name" value="RuvA_2-like"/>
</dbReference>
<dbReference type="InterPro" id="IPR003583">
    <property type="entry name" value="Hlx-hairpin-Hlx_DNA-bd_motif"/>
</dbReference>
<dbReference type="InterPro" id="IPR019554">
    <property type="entry name" value="Soluble_ligand-bd"/>
</dbReference>
<proteinExistence type="predicted"/>
<feature type="compositionally biased region" description="Basic and acidic residues" evidence="1">
    <location>
        <begin position="71"/>
        <end position="80"/>
    </location>
</feature>
<dbReference type="GO" id="GO:0003677">
    <property type="term" value="F:DNA binding"/>
    <property type="evidence" value="ECO:0007669"/>
    <property type="project" value="UniProtKB-KW"/>
</dbReference>
<dbReference type="InterPro" id="IPR004509">
    <property type="entry name" value="Competence_ComEA_HhH"/>
</dbReference>
<dbReference type="GO" id="GO:0015627">
    <property type="term" value="C:type II protein secretion system complex"/>
    <property type="evidence" value="ECO:0007669"/>
    <property type="project" value="TreeGrafter"/>
</dbReference>
<reference evidence="3 4" key="1">
    <citation type="submission" date="2018-08" db="EMBL/GenBank/DDBJ databases">
        <title>A genome reference for cultivated species of the human gut microbiota.</title>
        <authorList>
            <person name="Zou Y."/>
            <person name="Xue W."/>
            <person name="Luo G."/>
        </authorList>
    </citation>
    <scope>NUCLEOTIDE SEQUENCE [LARGE SCALE GENOMIC DNA]</scope>
    <source>
        <strain evidence="3 4">AM30-5LB</strain>
    </source>
</reference>
<dbReference type="NCBIfam" id="TIGR00426">
    <property type="entry name" value="competence protein ComEA helix-hairpin-helix repeat region"/>
    <property type="match status" value="1"/>
</dbReference>
<evidence type="ECO:0000313" key="4">
    <source>
        <dbReference type="Proteomes" id="UP000286050"/>
    </source>
</evidence>
<dbReference type="Gene3D" id="3.10.560.10">
    <property type="entry name" value="Outer membrane lipoprotein wza domain like"/>
    <property type="match status" value="1"/>
</dbReference>
<dbReference type="Pfam" id="PF12836">
    <property type="entry name" value="HHH_3"/>
    <property type="match status" value="1"/>
</dbReference>
<evidence type="ECO:0000313" key="3">
    <source>
        <dbReference type="EMBL" id="RHD57477.1"/>
    </source>
</evidence>
<evidence type="ECO:0000256" key="1">
    <source>
        <dbReference type="SAM" id="MobiDB-lite"/>
    </source>
</evidence>